<reference evidence="1 2" key="1">
    <citation type="submission" date="2018-10" db="EMBL/GenBank/DDBJ databases">
        <title>Isolation from soil.</title>
        <authorList>
            <person name="Hu J."/>
        </authorList>
    </citation>
    <scope>NUCLEOTIDE SEQUENCE [LARGE SCALE GENOMIC DNA]</scope>
    <source>
        <strain evidence="1 2">NEAU-Ht49</strain>
    </source>
</reference>
<evidence type="ECO:0000313" key="2">
    <source>
        <dbReference type="Proteomes" id="UP000282674"/>
    </source>
</evidence>
<accession>A0A3M2LVE2</accession>
<comment type="caution">
    <text evidence="1">The sequence shown here is derived from an EMBL/GenBank/DDBJ whole genome shotgun (WGS) entry which is preliminary data.</text>
</comment>
<name>A0A3M2LVE2_9ACTN</name>
<keyword evidence="2" id="KW-1185">Reference proteome</keyword>
<protein>
    <submittedName>
        <fullName evidence="1">Uncharacterized protein</fullName>
    </submittedName>
</protein>
<proteinExistence type="predicted"/>
<gene>
    <name evidence="1" type="ORF">EBO15_31475</name>
</gene>
<dbReference type="AlphaFoldDB" id="A0A3M2LVE2"/>
<evidence type="ECO:0000313" key="1">
    <source>
        <dbReference type="EMBL" id="RMI38898.1"/>
    </source>
</evidence>
<organism evidence="1 2">
    <name type="scientific">Actinomadura harenae</name>
    <dbReference type="NCBI Taxonomy" id="2483351"/>
    <lineage>
        <taxon>Bacteria</taxon>
        <taxon>Bacillati</taxon>
        <taxon>Actinomycetota</taxon>
        <taxon>Actinomycetes</taxon>
        <taxon>Streptosporangiales</taxon>
        <taxon>Thermomonosporaceae</taxon>
        <taxon>Actinomadura</taxon>
    </lineage>
</organism>
<dbReference type="EMBL" id="RFFG01000077">
    <property type="protein sequence ID" value="RMI38898.1"/>
    <property type="molecule type" value="Genomic_DNA"/>
</dbReference>
<sequence length="87" mass="9601">MFGGVCLGFEERCEITLHQRHSVLLVDFLLSRGFRDVHARRGIADDARRILHITIPQAALFGHPCTAFALELLLLLVFAACPGDNTG</sequence>
<dbReference type="Proteomes" id="UP000282674">
    <property type="component" value="Unassembled WGS sequence"/>
</dbReference>